<gene>
    <name evidence="2" type="ORF">CDN99_27785</name>
</gene>
<comment type="caution">
    <text evidence="2">The sequence shown here is derived from an EMBL/GenBank/DDBJ whole genome shotgun (WGS) entry which is preliminary data.</text>
</comment>
<reference evidence="2 3" key="1">
    <citation type="journal article" date="2008" name="Int. J. Syst. Evol. Microbiol.">
        <title>Description of Roseateles aquatilis sp. nov. and Roseateles terrae sp. nov., in the class Betaproteobacteria, and emended description of the genus Roseateles.</title>
        <authorList>
            <person name="Gomila M."/>
            <person name="Bowien B."/>
            <person name="Falsen E."/>
            <person name="Moore E.R."/>
            <person name="Lalucat J."/>
        </authorList>
    </citation>
    <scope>NUCLEOTIDE SEQUENCE [LARGE SCALE GENOMIC DNA]</scope>
    <source>
        <strain evidence="2 3">CCUG 48205</strain>
    </source>
</reference>
<evidence type="ECO:0000313" key="2">
    <source>
        <dbReference type="EMBL" id="OWQ82911.1"/>
    </source>
</evidence>
<feature type="transmembrane region" description="Helical" evidence="1">
    <location>
        <begin position="223"/>
        <end position="244"/>
    </location>
</feature>
<accession>A0A2D0ALQ6</accession>
<feature type="transmembrane region" description="Helical" evidence="1">
    <location>
        <begin position="71"/>
        <end position="88"/>
    </location>
</feature>
<dbReference type="Proteomes" id="UP000197468">
    <property type="component" value="Unassembled WGS sequence"/>
</dbReference>
<evidence type="ECO:0000256" key="1">
    <source>
        <dbReference type="SAM" id="Phobius"/>
    </source>
</evidence>
<name>A0A2D0ALQ6_9BURK</name>
<dbReference type="EMBL" id="NIOF01000031">
    <property type="protein sequence ID" value="OWQ82911.1"/>
    <property type="molecule type" value="Genomic_DNA"/>
</dbReference>
<feature type="transmembrane region" description="Helical" evidence="1">
    <location>
        <begin position="194"/>
        <end position="211"/>
    </location>
</feature>
<keyword evidence="1" id="KW-0812">Transmembrane</keyword>
<sequence length="254" mass="26034">MTLLASALPAVGAAFAASLVEVVEAFTIVLAVGSTRGWRAAWVGTVAALVLLGGTVALVGPALLRVPIHTLQLVVGILLLLFGLGWLRKAILRAGGVLALRDEAALYSRATRELADGQGGPVTTRAALDWIGVITVFKAVLLEGMEVAFTVLAVGAGHGLILEASLGAAAACVLVLAIGMALRQPLARVPENGLKFGVGILLTAFGVFWTGEGIGLSWPGAEWSLLALIGLFAAVGLGTAWLITRSRSSLREAS</sequence>
<feature type="transmembrane region" description="Helical" evidence="1">
    <location>
        <begin position="160"/>
        <end position="182"/>
    </location>
</feature>
<keyword evidence="1" id="KW-1133">Transmembrane helix</keyword>
<proteinExistence type="predicted"/>
<evidence type="ECO:0000313" key="3">
    <source>
        <dbReference type="Proteomes" id="UP000197468"/>
    </source>
</evidence>
<dbReference type="RefSeq" id="WP_088388922.1">
    <property type="nucleotide sequence ID" value="NZ_NIOF01000031.1"/>
</dbReference>
<protein>
    <submittedName>
        <fullName evidence="2">Uncharacterized protein</fullName>
    </submittedName>
</protein>
<dbReference type="OrthoDB" id="571245at2"/>
<keyword evidence="3" id="KW-1185">Reference proteome</keyword>
<feature type="transmembrane region" description="Helical" evidence="1">
    <location>
        <begin position="40"/>
        <end position="64"/>
    </location>
</feature>
<organism evidence="2 3">
    <name type="scientific">Roseateles aquatilis</name>
    <dbReference type="NCBI Taxonomy" id="431061"/>
    <lineage>
        <taxon>Bacteria</taxon>
        <taxon>Pseudomonadati</taxon>
        <taxon>Pseudomonadota</taxon>
        <taxon>Betaproteobacteria</taxon>
        <taxon>Burkholderiales</taxon>
        <taxon>Sphaerotilaceae</taxon>
        <taxon>Roseateles</taxon>
    </lineage>
</organism>
<dbReference type="AlphaFoldDB" id="A0A2D0ALQ6"/>
<keyword evidence="1" id="KW-0472">Membrane</keyword>